<comment type="caution">
    <text evidence="3">The sequence shown here is derived from an EMBL/GenBank/DDBJ whole genome shotgun (WGS) entry which is preliminary data.</text>
</comment>
<dbReference type="Pfam" id="PF10395">
    <property type="entry name" value="Utp8_b_propeller"/>
    <property type="match status" value="1"/>
</dbReference>
<sequence length="922" mass="100393">MASNFHVQKPYVLATLPRPLDPTTGRYVVGEVYGTAEGSRKRKRSEVTVGIDGEAVNIYNVSSARLVTSYPIPPQSSFTCPPCSLRRRIPSSKDVARYTYIATADPVLKVTLFKDIVESSGKTTSSTRTFSLPSSKRVVYLTARLADPPKADAVLPTTADELLIVQEDGEIIGLDSEELKQKWKTTPAILHQDLAYGSTSDFRIETCTSARASEVIDGLFKGDKDALSSIANYAENGVDPEVLLVVSSIDSDSRQARHMHLLAPIPQSQSLAQTNRGLVQLHVVPITVSSAEHTSAEPRYRLDVRSGSLTELVDGSLTVHDLTASIPKISSQMHLENATSIIRLSKTSILTAAGNLLSVYNPQFRSMQSSVIMEPDSLAESGNLKAPGCSLVAYFSKLELAIGISGSQLLAIQLEAPKSRTKRRAEGLLIDSIGCGIPDLKRVATEHTKRAAGSSAFSNYLPGSVLGDYLGKWTKDVQRADELLDSEAIYDFEVLLAEQFGLQIKASKATNGSKQTNGDHAQPPPEWNWPKDMTKFARADRRWIVYAISRAFQWNDEHAGDDSIPHLTYTLPDTNIVTYLAAAGHLTISNVKSALREELSGVDNVDHVLANELVTRISELDPSFELLTCYVRSTALGPAELLLSVRAMMRSLDAIRDRTEQPPKLLTNGAPEGSAENEDISKELDHLEEEVLKAESILRGNAGIREEGLSVAFAKLGNCPASSMIKALQTALKPKEILDLVLQLRIELYKGAWTSRYVEDNTDYDEDADLHPPPDGSIKLISDLLSRCVDAIGPSGWLLNDSTLSSGEAGDVIASLTLEVSTALEGLEEAVYLRGIVGEAVRYCEAAQKETNTKQKFDLAKPISLQVKEPGAEALPLGLKVKGRIEKSKIVSGGEIVQRSIREQGHLRSQQVGVYSLERIAI</sequence>
<feature type="region of interest" description="Disordered" evidence="1">
    <location>
        <begin position="508"/>
        <end position="530"/>
    </location>
</feature>
<evidence type="ECO:0000256" key="1">
    <source>
        <dbReference type="SAM" id="MobiDB-lite"/>
    </source>
</evidence>
<evidence type="ECO:0000313" key="4">
    <source>
        <dbReference type="Proteomes" id="UP001408356"/>
    </source>
</evidence>
<organism evidence="3 4">
    <name type="scientific">Seiridium unicorne</name>
    <dbReference type="NCBI Taxonomy" id="138068"/>
    <lineage>
        <taxon>Eukaryota</taxon>
        <taxon>Fungi</taxon>
        <taxon>Dikarya</taxon>
        <taxon>Ascomycota</taxon>
        <taxon>Pezizomycotina</taxon>
        <taxon>Sordariomycetes</taxon>
        <taxon>Xylariomycetidae</taxon>
        <taxon>Amphisphaeriales</taxon>
        <taxon>Sporocadaceae</taxon>
        <taxon>Seiridium</taxon>
    </lineage>
</organism>
<feature type="region of interest" description="Disordered" evidence="1">
    <location>
        <begin position="658"/>
        <end position="677"/>
    </location>
</feature>
<name>A0ABR2UX50_9PEZI</name>
<dbReference type="InterPro" id="IPR018843">
    <property type="entry name" value="Utp8_b-prop"/>
</dbReference>
<evidence type="ECO:0000313" key="3">
    <source>
        <dbReference type="EMBL" id="KAK9419192.1"/>
    </source>
</evidence>
<reference evidence="3 4" key="1">
    <citation type="journal article" date="2024" name="J. Plant Pathol.">
        <title>Sequence and assembly of the genome of Seiridium unicorne, isolate CBS 538.82, causal agent of cypress canker disease.</title>
        <authorList>
            <person name="Scali E."/>
            <person name="Rocca G.D."/>
            <person name="Danti R."/>
            <person name="Garbelotto M."/>
            <person name="Barberini S."/>
            <person name="Baroncelli R."/>
            <person name="Emiliani G."/>
        </authorList>
    </citation>
    <scope>NUCLEOTIDE SEQUENCE [LARGE SCALE GENOMIC DNA]</scope>
    <source>
        <strain evidence="3 4">BM-138-508</strain>
    </source>
</reference>
<feature type="domain" description="Utp8 beta-propeller" evidence="2">
    <location>
        <begin position="8"/>
        <end position="372"/>
    </location>
</feature>
<evidence type="ECO:0000259" key="2">
    <source>
        <dbReference type="Pfam" id="PF10395"/>
    </source>
</evidence>
<protein>
    <submittedName>
        <fullName evidence="3">Nucleoporin Nup133/Nup155-like N-terminal domain-containing protein</fullName>
    </submittedName>
</protein>
<gene>
    <name evidence="3" type="ORF">SUNI508_01169</name>
</gene>
<proteinExistence type="predicted"/>
<accession>A0ABR2UX50</accession>
<feature type="compositionally biased region" description="Polar residues" evidence="1">
    <location>
        <begin position="508"/>
        <end position="519"/>
    </location>
</feature>
<dbReference type="EMBL" id="JARVKF010000330">
    <property type="protein sequence ID" value="KAK9419192.1"/>
    <property type="molecule type" value="Genomic_DNA"/>
</dbReference>
<dbReference type="Proteomes" id="UP001408356">
    <property type="component" value="Unassembled WGS sequence"/>
</dbReference>
<keyword evidence="4" id="KW-1185">Reference proteome</keyword>